<proteinExistence type="predicted"/>
<organism evidence="1 2">
    <name type="scientific">Trichinella patagoniensis</name>
    <dbReference type="NCBI Taxonomy" id="990121"/>
    <lineage>
        <taxon>Eukaryota</taxon>
        <taxon>Metazoa</taxon>
        <taxon>Ecdysozoa</taxon>
        <taxon>Nematoda</taxon>
        <taxon>Enoplea</taxon>
        <taxon>Dorylaimia</taxon>
        <taxon>Trichinellida</taxon>
        <taxon>Trichinellidae</taxon>
        <taxon>Trichinella</taxon>
    </lineage>
</organism>
<evidence type="ECO:0000313" key="1">
    <source>
        <dbReference type="EMBL" id="KRY04925.1"/>
    </source>
</evidence>
<sequence length="35" mass="4410">MLENYHYARLEELHIQCFNSKTARRKKRKKENAFR</sequence>
<reference evidence="1 2" key="1">
    <citation type="submission" date="2015-01" db="EMBL/GenBank/DDBJ databases">
        <title>Evolution of Trichinella species and genotypes.</title>
        <authorList>
            <person name="Korhonen P.K."/>
            <person name="Edoardo P."/>
            <person name="Giuseppe L.R."/>
            <person name="Gasser R.B."/>
        </authorList>
    </citation>
    <scope>NUCLEOTIDE SEQUENCE [LARGE SCALE GENOMIC DNA]</scope>
    <source>
        <strain evidence="1">ISS2496</strain>
    </source>
</reference>
<accession>A0A0V0YXN8</accession>
<keyword evidence="2" id="KW-1185">Reference proteome</keyword>
<name>A0A0V0YXN8_9BILA</name>
<evidence type="ECO:0000313" key="2">
    <source>
        <dbReference type="Proteomes" id="UP000054783"/>
    </source>
</evidence>
<comment type="caution">
    <text evidence="1">The sequence shown here is derived from an EMBL/GenBank/DDBJ whole genome shotgun (WGS) entry which is preliminary data.</text>
</comment>
<dbReference type="AlphaFoldDB" id="A0A0V0YXN8"/>
<gene>
    <name evidence="1" type="ORF">T12_12291</name>
</gene>
<protein>
    <submittedName>
        <fullName evidence="1">Uncharacterized protein</fullName>
    </submittedName>
</protein>
<dbReference type="Proteomes" id="UP000054783">
    <property type="component" value="Unassembled WGS sequence"/>
</dbReference>
<dbReference type="EMBL" id="JYDQ01001617">
    <property type="protein sequence ID" value="KRY04925.1"/>
    <property type="molecule type" value="Genomic_DNA"/>
</dbReference>